<dbReference type="GO" id="GO:0005737">
    <property type="term" value="C:cytoplasm"/>
    <property type="evidence" value="ECO:0007669"/>
    <property type="project" value="TreeGrafter"/>
</dbReference>
<dbReference type="GO" id="GO:0046872">
    <property type="term" value="F:metal ion binding"/>
    <property type="evidence" value="ECO:0007669"/>
    <property type="project" value="UniProtKB-KW"/>
</dbReference>
<protein>
    <submittedName>
        <fullName evidence="7">Dihydroorotase</fullName>
        <ecNumber evidence="7">3.5.2.3</ecNumber>
    </submittedName>
</protein>
<dbReference type="GO" id="GO:0006145">
    <property type="term" value="P:purine nucleobase catabolic process"/>
    <property type="evidence" value="ECO:0007669"/>
    <property type="project" value="TreeGrafter"/>
</dbReference>
<proteinExistence type="inferred from homology"/>
<dbReference type="RefSeq" id="WP_041016662.1">
    <property type="nucleotide sequence ID" value="NZ_CCEJ010000001.1"/>
</dbReference>
<reference evidence="7" key="2">
    <citation type="submission" date="2014-09" db="EMBL/GenBank/DDBJ databases">
        <title>Criblamydia sequanensis harbors a mega-plasmid encoding arsenite resistance.</title>
        <authorList>
            <person name="Bertelli C."/>
            <person name="Goesmann A."/>
            <person name="Greub G."/>
        </authorList>
    </citation>
    <scope>NUCLEOTIDE SEQUENCE [LARGE SCALE GENOMIC DNA]</scope>
    <source>
        <strain evidence="7">CRIB-18</strain>
    </source>
</reference>
<keyword evidence="8" id="KW-1185">Reference proteome</keyword>
<name>A0A090D056_9BACT</name>
<dbReference type="PROSITE" id="PS00482">
    <property type="entry name" value="DIHYDROOROTASE_1"/>
    <property type="match status" value="1"/>
</dbReference>
<dbReference type="GO" id="GO:0004151">
    <property type="term" value="F:dihydroorotase activity"/>
    <property type="evidence" value="ECO:0007669"/>
    <property type="project" value="UniProtKB-EC"/>
</dbReference>
<dbReference type="Pfam" id="PF01979">
    <property type="entry name" value="Amidohydro_1"/>
    <property type="match status" value="1"/>
</dbReference>
<dbReference type="STRING" id="1437425.CSEC_0341"/>
<accession>A0A090D056</accession>
<dbReference type="InterPro" id="IPR011059">
    <property type="entry name" value="Metal-dep_hydrolase_composite"/>
</dbReference>
<evidence type="ECO:0000256" key="1">
    <source>
        <dbReference type="ARBA" id="ARBA00001947"/>
    </source>
</evidence>
<keyword evidence="4" id="KW-0479">Metal-binding</keyword>
<dbReference type="AlphaFoldDB" id="A0A090D056"/>
<dbReference type="PROSITE" id="PS00483">
    <property type="entry name" value="DIHYDROOROTASE_2"/>
    <property type="match status" value="1"/>
</dbReference>
<sequence>MIRILNVNKVDGSKGELCLLSEEDSYEIDGQGLLMLPAFIDPHVHFRIPGASHKEDWITGSYAALLGGVTTVFDMPNNTPNCTTLSAFKEKEVLIQKQLDQGGIPLRFHLYFGATKDNLKEIPKVKDHVIAIKVFMGSSTGDLLVDDDKTLEAIFKMAKDLDLLVALHAEDEKIISKNKLIYQNETDPSIHSKIRNREAAKAAVTKAIELTSKYGTRTSILHLSTEDEISLVKQAKKQGLPVFAEATPHHLFLTQESYKKFGNKVKVNPPLREDKDQEALWKGIQEGVIDYIGTDHAPHTLSEKSLNYKEAPAGIPSIELLLPLLLTAVDQGKIDLETLVKLTRTNIEKIFRLKEQTDFILVDLASSKKFKDEELKTKCQWSPYSDQMLKGRVAYVFIQNKLFHMDKLALCPS</sequence>
<evidence type="ECO:0000313" key="8">
    <source>
        <dbReference type="Proteomes" id="UP000031552"/>
    </source>
</evidence>
<dbReference type="EC" id="3.5.2.3" evidence="7"/>
<dbReference type="EMBL" id="CCEJ010000001">
    <property type="protein sequence ID" value="CDR33180.1"/>
    <property type="molecule type" value="Genomic_DNA"/>
</dbReference>
<organism evidence="7 8">
    <name type="scientific">Candidatus Criblamydia sequanensis CRIB-18</name>
    <dbReference type="NCBI Taxonomy" id="1437425"/>
    <lineage>
        <taxon>Bacteria</taxon>
        <taxon>Pseudomonadati</taxon>
        <taxon>Chlamydiota</taxon>
        <taxon>Chlamydiia</taxon>
        <taxon>Parachlamydiales</taxon>
        <taxon>Candidatus Criblamydiaceae</taxon>
        <taxon>Candidatus Criblamydia</taxon>
    </lineage>
</organism>
<dbReference type="SUPFAM" id="SSF51338">
    <property type="entry name" value="Composite domain of metallo-dependent hydrolases"/>
    <property type="match status" value="1"/>
</dbReference>
<dbReference type="GO" id="GO:0004038">
    <property type="term" value="F:allantoinase activity"/>
    <property type="evidence" value="ECO:0007669"/>
    <property type="project" value="TreeGrafter"/>
</dbReference>
<dbReference type="SUPFAM" id="SSF51556">
    <property type="entry name" value="Metallo-dependent hydrolases"/>
    <property type="match status" value="1"/>
</dbReference>
<dbReference type="InterPro" id="IPR032466">
    <property type="entry name" value="Metal_Hydrolase"/>
</dbReference>
<keyword evidence="5 7" id="KW-0378">Hydrolase</keyword>
<feature type="domain" description="Amidohydrolase-related" evidence="6">
    <location>
        <begin position="35"/>
        <end position="353"/>
    </location>
</feature>
<evidence type="ECO:0000256" key="5">
    <source>
        <dbReference type="ARBA" id="ARBA00022801"/>
    </source>
</evidence>
<dbReference type="Gene3D" id="3.20.20.140">
    <property type="entry name" value="Metal-dependent hydrolases"/>
    <property type="match status" value="1"/>
</dbReference>
<comment type="similarity">
    <text evidence="3">Belongs to the metallo-dependent hydrolases superfamily. DHOase family. Class I DHOase subfamily.</text>
</comment>
<dbReference type="InterPro" id="IPR006680">
    <property type="entry name" value="Amidohydro-rel"/>
</dbReference>
<comment type="function">
    <text evidence="2">Catalyzes the reversible cyclization of carbamoyl aspartate to dihydroorotate.</text>
</comment>
<dbReference type="InterPro" id="IPR002195">
    <property type="entry name" value="Dihydroorotase_CS"/>
</dbReference>
<dbReference type="eggNOG" id="COG0044">
    <property type="taxonomic scope" value="Bacteria"/>
</dbReference>
<evidence type="ECO:0000256" key="2">
    <source>
        <dbReference type="ARBA" id="ARBA00002368"/>
    </source>
</evidence>
<dbReference type="InterPro" id="IPR050138">
    <property type="entry name" value="DHOase/Allantoinase_Hydrolase"/>
</dbReference>
<evidence type="ECO:0000259" key="6">
    <source>
        <dbReference type="Pfam" id="PF01979"/>
    </source>
</evidence>
<dbReference type="Proteomes" id="UP000031552">
    <property type="component" value="Unassembled WGS sequence"/>
</dbReference>
<dbReference type="PANTHER" id="PTHR43668:SF4">
    <property type="entry name" value="ALLANTOINASE"/>
    <property type="match status" value="1"/>
</dbReference>
<evidence type="ECO:0000256" key="4">
    <source>
        <dbReference type="ARBA" id="ARBA00022723"/>
    </source>
</evidence>
<gene>
    <name evidence="7" type="primary">pyrC</name>
    <name evidence="7" type="ORF">CSEC_0341</name>
</gene>
<comment type="cofactor">
    <cofactor evidence="1">
        <name>Zn(2+)</name>
        <dbReference type="ChEBI" id="CHEBI:29105"/>
    </cofactor>
</comment>
<evidence type="ECO:0000256" key="3">
    <source>
        <dbReference type="ARBA" id="ARBA00010286"/>
    </source>
</evidence>
<dbReference type="PANTHER" id="PTHR43668">
    <property type="entry name" value="ALLANTOINASE"/>
    <property type="match status" value="1"/>
</dbReference>
<comment type="caution">
    <text evidence="7">The sequence shown here is derived from an EMBL/GenBank/DDBJ whole genome shotgun (WGS) entry which is preliminary data.</text>
</comment>
<dbReference type="OrthoDB" id="9765462at2"/>
<reference evidence="7" key="1">
    <citation type="submission" date="2013-12" db="EMBL/GenBank/DDBJ databases">
        <authorList>
            <person name="Linke B."/>
        </authorList>
    </citation>
    <scope>NUCLEOTIDE SEQUENCE [LARGE SCALE GENOMIC DNA]</scope>
    <source>
        <strain evidence="7">CRIB-18</strain>
    </source>
</reference>
<dbReference type="NCBIfam" id="TIGR00857">
    <property type="entry name" value="pyrC_multi"/>
    <property type="match status" value="1"/>
</dbReference>
<evidence type="ECO:0000313" key="7">
    <source>
        <dbReference type="EMBL" id="CDR33180.1"/>
    </source>
</evidence>